<sequence length="1142" mass="129345">MLNVRGLSIAILWVLTAAVSGALAQIKGIPNQVLKLNEDSFKEAKPWVVWYFMHESYSKEGIKADLKAMAENGIAGAYFTPIKPATNPPLYDPPLPTLSEGWWDMFTYMVEQAEVYGIQIALFPNDGFATAAGPWITPDKSMQKIVSAEAYLKIDKKTKGAKIDLPKPEIIEGYYKDLSLVAIPVKKQFRSSVSENVQVTSSYSEDISRIANPENEEHFITSEPGWIQYEFESPFPMNSLKIDWKASNYQVNRLDVYASHDGEEFFKVTKLNSPRMGWLDWDNGVTHTLPATTAKFFRFVYDPAGSEPGAEDLDVGKWKPSLKFNAISLYEEPRINQIEGKTGEIWRVSEYTKSSDVSKENILQSKKAIALDPSSISGDQITYSLPKGLWKIVRVGHTSTGHKNETAGAGKGLEADKLDKEVMAFQFEKWYGEARKRVGKELADKVLTVYHIDSWESGSQNWTPSMYQEFKKRRGYALDKYWPVLAGYVVDDVETSEAFLYDYRLTISELLAENGFATLREKAHEYGVLFTAETTAPVMTGDGLSHYFYTDKAMGEFWFRSPSHDKPTDVLDAVSGGHIYGKNTIMAEAFTQIRMQWDEHPGVLKPVQDRNYALGINNLQYHLFTHNPWMDRKPGMTLDGVGIYFQRDQTWWEQGREWVNYAIRSQQLLQHGKPVRQIAVFTGDEIPRRSLLPDRLVDVLPGLIGEKRTQRTYERLENKGNPMQKVASVSTTANMYNPEDWVDPLKGYAYDSFNPDVLLNHAQVRGNKVVFSDYIAYDLLVIPANHILNRQGKRFDYHSLKGLVELIEQGAIVLFQELPEQVRGIPNKNQAKEFKSLLGRLSSGLKETTLNGSGILGKQLGKGQVYVGAYAGESLSELGVNEDVIIDDKRNEHISWNHRRADGIDIYFVASSDSVQRNAKLSFHEVRSAAYLYHPVSDRLESLELIKNQEGRYEVELDFEGYQSYFILFSDSPQVSAPTLALASEKEIQSNWTLELKGVEHESISLKSPKFWTAQDNEEVKYHSGEGVYSTTFDAAAVESGQRVYLELDQVESMAEVTINGKDVGVIWTKPYQIDVSDFLKDGKNHLEIKVVNTWGNRFYYESNFNVKDKKIQTTASSKFLKGLLPSGLQGNIKLVYYNQAP</sequence>
<evidence type="ECO:0000313" key="5">
    <source>
        <dbReference type="Proteomes" id="UP000824156"/>
    </source>
</evidence>
<name>A0A9D1W7R8_9SPHI</name>
<dbReference type="GO" id="GO:0004553">
    <property type="term" value="F:hydrolase activity, hydrolyzing O-glycosyl compounds"/>
    <property type="evidence" value="ECO:0007669"/>
    <property type="project" value="UniProtKB-ARBA"/>
</dbReference>
<dbReference type="Proteomes" id="UP000824156">
    <property type="component" value="Unassembled WGS sequence"/>
</dbReference>
<dbReference type="PANTHER" id="PTHR43817:SF1">
    <property type="entry name" value="HYDROLASE, FAMILY 43, PUTATIVE (AFU_ORTHOLOGUE AFUA_3G01660)-RELATED"/>
    <property type="match status" value="1"/>
</dbReference>
<evidence type="ECO:0000256" key="2">
    <source>
        <dbReference type="ARBA" id="ARBA00022801"/>
    </source>
</evidence>
<accession>A0A9D1W7R8</accession>
<organism evidence="4 5">
    <name type="scientific">Candidatus Sphingobacterium stercoripullorum</name>
    <dbReference type="NCBI Taxonomy" id="2838759"/>
    <lineage>
        <taxon>Bacteria</taxon>
        <taxon>Pseudomonadati</taxon>
        <taxon>Bacteroidota</taxon>
        <taxon>Sphingobacteriia</taxon>
        <taxon>Sphingobacteriales</taxon>
        <taxon>Sphingobacteriaceae</taxon>
        <taxon>Sphingobacterium</taxon>
    </lineage>
</organism>
<reference evidence="4" key="2">
    <citation type="submission" date="2021-04" db="EMBL/GenBank/DDBJ databases">
        <authorList>
            <person name="Gilroy R."/>
        </authorList>
    </citation>
    <scope>NUCLEOTIDE SEQUENCE</scope>
    <source>
        <strain evidence="4">1719</strain>
    </source>
</reference>
<evidence type="ECO:0000259" key="3">
    <source>
        <dbReference type="Pfam" id="PF22666"/>
    </source>
</evidence>
<evidence type="ECO:0000256" key="1">
    <source>
        <dbReference type="ARBA" id="ARBA00022729"/>
    </source>
</evidence>
<dbReference type="AlphaFoldDB" id="A0A9D1W7R8"/>
<dbReference type="Pfam" id="PF22666">
    <property type="entry name" value="Glyco_hydro_2_N2"/>
    <property type="match status" value="1"/>
</dbReference>
<proteinExistence type="predicted"/>
<dbReference type="SUPFAM" id="SSF49785">
    <property type="entry name" value="Galactose-binding domain-like"/>
    <property type="match status" value="2"/>
</dbReference>
<dbReference type="PANTHER" id="PTHR43817">
    <property type="entry name" value="GLYCOSYL HYDROLASE"/>
    <property type="match status" value="1"/>
</dbReference>
<dbReference type="GO" id="GO:0003677">
    <property type="term" value="F:DNA binding"/>
    <property type="evidence" value="ECO:0007669"/>
    <property type="project" value="UniProtKB-KW"/>
</dbReference>
<keyword evidence="1" id="KW-0732">Signal</keyword>
<dbReference type="Pfam" id="PF17132">
    <property type="entry name" value="Glyco_hydro_106"/>
    <property type="match status" value="2"/>
</dbReference>
<comment type="caution">
    <text evidence="4">The sequence shown here is derived from an EMBL/GenBank/DDBJ whole genome shotgun (WGS) entry which is preliminary data.</text>
</comment>
<evidence type="ECO:0000313" key="4">
    <source>
        <dbReference type="EMBL" id="HIX53955.1"/>
    </source>
</evidence>
<reference evidence="4" key="1">
    <citation type="journal article" date="2021" name="PeerJ">
        <title>Extensive microbial diversity within the chicken gut microbiome revealed by metagenomics and culture.</title>
        <authorList>
            <person name="Gilroy R."/>
            <person name="Ravi A."/>
            <person name="Getino M."/>
            <person name="Pursley I."/>
            <person name="Horton D.L."/>
            <person name="Alikhan N.F."/>
            <person name="Baker D."/>
            <person name="Gharbi K."/>
            <person name="Hall N."/>
            <person name="Watson M."/>
            <person name="Adriaenssens E.M."/>
            <person name="Foster-Nyarko E."/>
            <person name="Jarju S."/>
            <person name="Secka A."/>
            <person name="Antonio M."/>
            <person name="Oren A."/>
            <person name="Chaudhuri R.R."/>
            <person name="La Ragione R."/>
            <person name="Hildebrand F."/>
            <person name="Pallen M.J."/>
        </authorList>
    </citation>
    <scope>NUCLEOTIDE SEQUENCE</scope>
    <source>
        <strain evidence="4">1719</strain>
    </source>
</reference>
<keyword evidence="4" id="KW-0238">DNA-binding</keyword>
<dbReference type="NCBIfam" id="NF045579">
    <property type="entry name" value="rhamnoside_JR"/>
    <property type="match status" value="1"/>
</dbReference>
<dbReference type="Gene3D" id="2.60.120.260">
    <property type="entry name" value="Galactose-binding domain-like"/>
    <property type="match status" value="2"/>
</dbReference>
<feature type="domain" description="Beta-mannosidase-like galactose-binding" evidence="3">
    <location>
        <begin position="1023"/>
        <end position="1096"/>
    </location>
</feature>
<protein>
    <submittedName>
        <fullName evidence="4">DNA-binding protein</fullName>
    </submittedName>
</protein>
<dbReference type="EMBL" id="DXEZ01000081">
    <property type="protein sequence ID" value="HIX53955.1"/>
    <property type="molecule type" value="Genomic_DNA"/>
</dbReference>
<gene>
    <name evidence="4" type="ORF">H9853_02925</name>
</gene>
<dbReference type="InterPro" id="IPR008979">
    <property type="entry name" value="Galactose-bd-like_sf"/>
</dbReference>
<dbReference type="InterPro" id="IPR054593">
    <property type="entry name" value="Beta-mannosidase-like_N2"/>
</dbReference>
<keyword evidence="2" id="KW-0378">Hydrolase</keyword>